<evidence type="ECO:0000256" key="11">
    <source>
        <dbReference type="ARBA" id="ARBA00023034"/>
    </source>
</evidence>
<evidence type="ECO:0000256" key="10">
    <source>
        <dbReference type="ARBA" id="ARBA00023027"/>
    </source>
</evidence>
<name>A0ABV9Z2P3_9HYPH</name>
<dbReference type="Proteomes" id="UP001595796">
    <property type="component" value="Unassembled WGS sequence"/>
</dbReference>
<evidence type="ECO:0000256" key="3">
    <source>
        <dbReference type="ARBA" id="ARBA00005100"/>
    </source>
</evidence>
<gene>
    <name evidence="15" type="ORF">ACFPFW_08400</name>
</gene>
<keyword evidence="9" id="KW-1133">Transmembrane helix</keyword>
<evidence type="ECO:0000256" key="5">
    <source>
        <dbReference type="ARBA" id="ARBA00012290"/>
    </source>
</evidence>
<keyword evidence="13 15" id="KW-0456">Lyase</keyword>
<evidence type="ECO:0000313" key="15">
    <source>
        <dbReference type="EMBL" id="MFC5068037.1"/>
    </source>
</evidence>
<keyword evidence="6" id="KW-0812">Transmembrane</keyword>
<dbReference type="Pfam" id="PF16363">
    <property type="entry name" value="GDP_Man_Dehyd"/>
    <property type="match status" value="1"/>
</dbReference>
<dbReference type="EMBL" id="JBHSJF010000006">
    <property type="protein sequence ID" value="MFC5068037.1"/>
    <property type="molecule type" value="Genomic_DNA"/>
</dbReference>
<sequence length="339" mass="37878">MSVAKVPVSGRKSVLIAGGAGFIGSHLCEILLARGHRVLCVDNLQTGTEDNLRHFEREERFRFIEQDICSPLHPKLKIDQIYNLACAASPPHYQEDPIHTMMTSVVGTRNLLEHAALFGARFLQASTSEVYGDPEQHPQRETYWGNVNSIGPRACYDEGKRAAEALCFDFRRLGKVDARVIRIFNTYGPRMQPDDGRIVSNFIVQALSGEPLTVYGTGKQTRSFCYVSDMVRGLMRMMAVEPAPKGPINLGNPEEYSVRHFAELIVGLTQSDSKIVYEPLPQDDPQRRRPDIGLAKKVLGWEPKVALAEGLLPTVEWFARCIDGRSERDRAIAELRASA</sequence>
<keyword evidence="8" id="KW-0735">Signal-anchor</keyword>
<comment type="caution">
    <text evidence="15">The sequence shown here is derived from an EMBL/GenBank/DDBJ whole genome shotgun (WGS) entry which is preliminary data.</text>
</comment>
<comment type="similarity">
    <text evidence="4">Belongs to the NAD(P)-dependent epimerase/dehydratase family. UDP-glucuronic acid decarboxylase subfamily.</text>
</comment>
<feature type="domain" description="NAD(P)-binding" evidence="14">
    <location>
        <begin position="15"/>
        <end position="311"/>
    </location>
</feature>
<dbReference type="SUPFAM" id="SSF51735">
    <property type="entry name" value="NAD(P)-binding Rossmann-fold domains"/>
    <property type="match status" value="1"/>
</dbReference>
<evidence type="ECO:0000256" key="2">
    <source>
        <dbReference type="ARBA" id="ARBA00004447"/>
    </source>
</evidence>
<keyword evidence="7" id="KW-0210">Decarboxylase</keyword>
<keyword evidence="10" id="KW-0520">NAD</keyword>
<dbReference type="PANTHER" id="PTHR43078">
    <property type="entry name" value="UDP-GLUCURONIC ACID DECARBOXYLASE-RELATED"/>
    <property type="match status" value="1"/>
</dbReference>
<evidence type="ECO:0000256" key="4">
    <source>
        <dbReference type="ARBA" id="ARBA00007505"/>
    </source>
</evidence>
<evidence type="ECO:0000256" key="13">
    <source>
        <dbReference type="ARBA" id="ARBA00023239"/>
    </source>
</evidence>
<dbReference type="CDD" id="cd05230">
    <property type="entry name" value="UGD_SDR_e"/>
    <property type="match status" value="1"/>
</dbReference>
<dbReference type="GO" id="GO:0048040">
    <property type="term" value="F:UDP-glucuronate decarboxylase activity"/>
    <property type="evidence" value="ECO:0007669"/>
    <property type="project" value="UniProtKB-EC"/>
</dbReference>
<dbReference type="RefSeq" id="WP_114958564.1">
    <property type="nucleotide sequence ID" value="NZ_JBHSJF010000006.1"/>
</dbReference>
<comment type="cofactor">
    <cofactor evidence="1">
        <name>NAD(+)</name>
        <dbReference type="ChEBI" id="CHEBI:57540"/>
    </cofactor>
</comment>
<comment type="pathway">
    <text evidence="3">Nucleotide-sugar biosynthesis; UDP-alpha-D-xylose biosynthesis; UDP-alpha-D-xylose from UDP-alpha-D-glucuronate: step 1/1.</text>
</comment>
<evidence type="ECO:0000256" key="6">
    <source>
        <dbReference type="ARBA" id="ARBA00022692"/>
    </source>
</evidence>
<dbReference type="InterPro" id="IPR044516">
    <property type="entry name" value="UXS-like"/>
</dbReference>
<evidence type="ECO:0000256" key="7">
    <source>
        <dbReference type="ARBA" id="ARBA00022793"/>
    </source>
</evidence>
<evidence type="ECO:0000256" key="8">
    <source>
        <dbReference type="ARBA" id="ARBA00022968"/>
    </source>
</evidence>
<keyword evidence="16" id="KW-1185">Reference proteome</keyword>
<evidence type="ECO:0000256" key="1">
    <source>
        <dbReference type="ARBA" id="ARBA00001911"/>
    </source>
</evidence>
<evidence type="ECO:0000313" key="16">
    <source>
        <dbReference type="Proteomes" id="UP001595796"/>
    </source>
</evidence>
<reference evidence="16" key="1">
    <citation type="journal article" date="2019" name="Int. J. Syst. Evol. Microbiol.">
        <title>The Global Catalogue of Microorganisms (GCM) 10K type strain sequencing project: providing services to taxonomists for standard genome sequencing and annotation.</title>
        <authorList>
            <consortium name="The Broad Institute Genomics Platform"/>
            <consortium name="The Broad Institute Genome Sequencing Center for Infectious Disease"/>
            <person name="Wu L."/>
            <person name="Ma J."/>
        </authorList>
    </citation>
    <scope>NUCLEOTIDE SEQUENCE [LARGE SCALE GENOMIC DNA]</scope>
    <source>
        <strain evidence="16">CGMCC 1.16444</strain>
    </source>
</reference>
<keyword evidence="12" id="KW-0472">Membrane</keyword>
<proteinExistence type="inferred from homology"/>
<dbReference type="EC" id="4.1.1.35" evidence="5"/>
<dbReference type="PANTHER" id="PTHR43078:SF6">
    <property type="entry name" value="UDP-GLUCURONIC ACID DECARBOXYLASE 1"/>
    <property type="match status" value="1"/>
</dbReference>
<dbReference type="Gene3D" id="3.40.50.720">
    <property type="entry name" value="NAD(P)-binding Rossmann-like Domain"/>
    <property type="match status" value="1"/>
</dbReference>
<protein>
    <recommendedName>
        <fullName evidence="5">UDP-glucuronate decarboxylase</fullName>
        <ecNumber evidence="5">4.1.1.35</ecNumber>
    </recommendedName>
</protein>
<organism evidence="15 16">
    <name type="scientific">Flaviflagellibacter deserti</name>
    <dbReference type="NCBI Taxonomy" id="2267266"/>
    <lineage>
        <taxon>Bacteria</taxon>
        <taxon>Pseudomonadati</taxon>
        <taxon>Pseudomonadota</taxon>
        <taxon>Alphaproteobacteria</taxon>
        <taxon>Hyphomicrobiales</taxon>
        <taxon>Flaviflagellibacter</taxon>
    </lineage>
</organism>
<evidence type="ECO:0000256" key="12">
    <source>
        <dbReference type="ARBA" id="ARBA00023136"/>
    </source>
</evidence>
<accession>A0ABV9Z2P3</accession>
<dbReference type="InterPro" id="IPR016040">
    <property type="entry name" value="NAD(P)-bd_dom"/>
</dbReference>
<comment type="subcellular location">
    <subcellularLocation>
        <location evidence="2">Golgi apparatus</location>
        <location evidence="2">Golgi stack membrane</location>
        <topology evidence="2">Single-pass type II membrane protein</topology>
    </subcellularLocation>
</comment>
<evidence type="ECO:0000256" key="9">
    <source>
        <dbReference type="ARBA" id="ARBA00022989"/>
    </source>
</evidence>
<dbReference type="InterPro" id="IPR036291">
    <property type="entry name" value="NAD(P)-bd_dom_sf"/>
</dbReference>
<evidence type="ECO:0000259" key="14">
    <source>
        <dbReference type="Pfam" id="PF16363"/>
    </source>
</evidence>
<keyword evidence="11" id="KW-0333">Golgi apparatus</keyword>